<reference evidence="1" key="1">
    <citation type="submission" date="2021-03" db="EMBL/GenBank/DDBJ databases">
        <authorList>
            <person name="Jaffe A."/>
        </authorList>
    </citation>
    <scope>NUCLEOTIDE SEQUENCE</scope>
    <source>
        <strain evidence="1">RIFCSPHIGHO2_01_FULL_AR10_44_11</strain>
    </source>
</reference>
<name>A0A8T4L273_9ARCH</name>
<comment type="caution">
    <text evidence="1">The sequence shown here is derived from an EMBL/GenBank/DDBJ whole genome shotgun (WGS) entry which is preliminary data.</text>
</comment>
<dbReference type="Proteomes" id="UP000677687">
    <property type="component" value="Unassembled WGS sequence"/>
</dbReference>
<protein>
    <submittedName>
        <fullName evidence="1">Uncharacterized protein</fullName>
    </submittedName>
</protein>
<gene>
    <name evidence="1" type="ORF">J4415_01050</name>
</gene>
<evidence type="ECO:0000313" key="2">
    <source>
        <dbReference type="Proteomes" id="UP000677687"/>
    </source>
</evidence>
<sequence length="60" mass="6981">MRNNRNSNKRRVYPQGYTPIMKDFINNVLKGNVAHLDPLANLPIKKGWKPKGKIRVKVRP</sequence>
<proteinExistence type="predicted"/>
<accession>A0A8T4L273</accession>
<evidence type="ECO:0000313" key="1">
    <source>
        <dbReference type="EMBL" id="MBS3057196.1"/>
    </source>
</evidence>
<organism evidence="1 2">
    <name type="scientific">Candidatus Iainarchaeum sp</name>
    <dbReference type="NCBI Taxonomy" id="3101447"/>
    <lineage>
        <taxon>Archaea</taxon>
        <taxon>Candidatus Iainarchaeota</taxon>
        <taxon>Candidatus Iainarchaeia</taxon>
        <taxon>Candidatus Iainarchaeales</taxon>
        <taxon>Candidatus Iainarchaeaceae</taxon>
        <taxon>Candidatus Iainarchaeum</taxon>
    </lineage>
</organism>
<dbReference type="AlphaFoldDB" id="A0A8T4L273"/>
<dbReference type="EMBL" id="JAGVWD010000014">
    <property type="protein sequence ID" value="MBS3057196.1"/>
    <property type="molecule type" value="Genomic_DNA"/>
</dbReference>
<reference evidence="1" key="2">
    <citation type="submission" date="2021-05" db="EMBL/GenBank/DDBJ databases">
        <title>Protein family content uncovers lineage relationships and bacterial pathway maintenance mechanisms in DPANN archaea.</title>
        <authorList>
            <person name="Castelle C.J."/>
            <person name="Meheust R."/>
            <person name="Jaffe A.L."/>
            <person name="Seitz K."/>
            <person name="Gong X."/>
            <person name="Baker B.J."/>
            <person name="Banfield J.F."/>
        </authorList>
    </citation>
    <scope>NUCLEOTIDE SEQUENCE</scope>
    <source>
        <strain evidence="1">RIFCSPHIGHO2_01_FULL_AR10_44_11</strain>
    </source>
</reference>